<keyword evidence="4" id="KW-1185">Reference proteome</keyword>
<dbReference type="SUPFAM" id="SSF51735">
    <property type="entry name" value="NAD(P)-binding Rossmann-fold domains"/>
    <property type="match status" value="1"/>
</dbReference>
<gene>
    <name evidence="3" type="ORF">QS748_10980</name>
</gene>
<dbReference type="Proteomes" id="UP001178148">
    <property type="component" value="Unassembled WGS sequence"/>
</dbReference>
<comment type="caution">
    <text evidence="3">The sequence shown here is derived from an EMBL/GenBank/DDBJ whole genome shotgun (WGS) entry which is preliminary data.</text>
</comment>
<sequence length="352" mass="39104">MKLIRPIYKFCNSHMLKISWLVLTVILVLHFSFSWLVLVGAGEQVFVQPIDWIYFYVTTATTIGYGDFSPETNVGKLFSAVIVMPGAVLLFAAFLGKLSSLFIRVWRKGMQGKTDYSRLKDHIVILGWHPEKTSRMVQLIFGDVRGQKRVVVLCTAQNLENPFPNLVRFVRGARLLDKEVFRRAALEQAGRIIIFQKTDDQTLAACLSVCATKTTAHVVAWFEDSRMAGLVQSHCPQVECHTNLSVDLLVRSAQDPGSSRLQSQLLSTLEGPTLFSVQVPDDFKGTTFACLLGVMKGKHEAIAMGLAETVMGKDLLLNPPGDHRVRAGNIIYFIAAARVMVSEVAWSDMVVG</sequence>
<dbReference type="PANTHER" id="PTHR43833:SF9">
    <property type="entry name" value="POTASSIUM CHANNEL PROTEIN YUGO-RELATED"/>
    <property type="match status" value="1"/>
</dbReference>
<name>A0AA90P099_9GAMM</name>
<proteinExistence type="predicted"/>
<dbReference type="SUPFAM" id="SSF81324">
    <property type="entry name" value="Voltage-gated potassium channels"/>
    <property type="match status" value="1"/>
</dbReference>
<evidence type="ECO:0000313" key="4">
    <source>
        <dbReference type="Proteomes" id="UP001178148"/>
    </source>
</evidence>
<accession>A0AA90P099</accession>
<reference evidence="3 4" key="1">
    <citation type="journal article" date="2023" name="bioRxiv">
        <title>An intranuclear bacterial parasite of deep-sea mussels expresses apoptosis inhibitors acquired from its host.</title>
        <authorList>
            <person name="Gonzalez Porras M.A."/>
            <person name="Assie A."/>
            <person name="Tietjen M."/>
            <person name="Violette M."/>
            <person name="Kleiner M."/>
            <person name="Gruber-Vodicka H."/>
            <person name="Dubilier N."/>
            <person name="Leisch N."/>
        </authorList>
    </citation>
    <scope>NUCLEOTIDE SEQUENCE [LARGE SCALE GENOMIC DNA]</scope>
    <source>
        <strain evidence="3">IAP13</strain>
    </source>
</reference>
<dbReference type="Pfam" id="PF07885">
    <property type="entry name" value="Ion_trans_2"/>
    <property type="match status" value="1"/>
</dbReference>
<dbReference type="PANTHER" id="PTHR43833">
    <property type="entry name" value="POTASSIUM CHANNEL PROTEIN 2-RELATED-RELATED"/>
    <property type="match status" value="1"/>
</dbReference>
<keyword evidence="1" id="KW-1133">Transmembrane helix</keyword>
<keyword evidence="1" id="KW-0812">Transmembrane</keyword>
<feature type="domain" description="Potassium channel" evidence="2">
    <location>
        <begin position="24"/>
        <end position="102"/>
    </location>
</feature>
<protein>
    <submittedName>
        <fullName evidence="3">Ion channel</fullName>
    </submittedName>
</protein>
<evidence type="ECO:0000259" key="2">
    <source>
        <dbReference type="Pfam" id="PF07885"/>
    </source>
</evidence>
<dbReference type="EMBL" id="JASXSV010000018">
    <property type="protein sequence ID" value="MDP0589671.1"/>
    <property type="molecule type" value="Genomic_DNA"/>
</dbReference>
<evidence type="ECO:0000256" key="1">
    <source>
        <dbReference type="SAM" id="Phobius"/>
    </source>
</evidence>
<dbReference type="Gene3D" id="3.40.50.720">
    <property type="entry name" value="NAD(P)-binding Rossmann-like Domain"/>
    <property type="match status" value="1"/>
</dbReference>
<dbReference type="InterPro" id="IPR050721">
    <property type="entry name" value="Trk_Ktr_HKT_K-transport"/>
</dbReference>
<dbReference type="AlphaFoldDB" id="A0AA90P099"/>
<dbReference type="InterPro" id="IPR013099">
    <property type="entry name" value="K_chnl_dom"/>
</dbReference>
<organism evidence="3 4">
    <name type="scientific">Candidatus Endonucleibacter bathymodioli</name>
    <dbReference type="NCBI Taxonomy" id="539814"/>
    <lineage>
        <taxon>Bacteria</taxon>
        <taxon>Pseudomonadati</taxon>
        <taxon>Pseudomonadota</taxon>
        <taxon>Gammaproteobacteria</taxon>
        <taxon>Oceanospirillales</taxon>
        <taxon>Endozoicomonadaceae</taxon>
        <taxon>Candidatus Endonucleibacter</taxon>
    </lineage>
</organism>
<feature type="transmembrane region" description="Helical" evidence="1">
    <location>
        <begin position="20"/>
        <end position="42"/>
    </location>
</feature>
<dbReference type="Gene3D" id="1.10.287.70">
    <property type="match status" value="1"/>
</dbReference>
<keyword evidence="1" id="KW-0472">Membrane</keyword>
<feature type="transmembrane region" description="Helical" evidence="1">
    <location>
        <begin position="77"/>
        <end position="103"/>
    </location>
</feature>
<dbReference type="InterPro" id="IPR036291">
    <property type="entry name" value="NAD(P)-bd_dom_sf"/>
</dbReference>
<evidence type="ECO:0000313" key="3">
    <source>
        <dbReference type="EMBL" id="MDP0589671.1"/>
    </source>
</evidence>